<proteinExistence type="predicted"/>
<dbReference type="PANTHER" id="PTHR34614:SF2">
    <property type="entry name" value="TRANSPOSASE IS4-LIKE DOMAIN-CONTAINING PROTEIN"/>
    <property type="match status" value="1"/>
</dbReference>
<gene>
    <name evidence="2" type="ORF">H1P_5460001</name>
</gene>
<dbReference type="Pfam" id="PF01609">
    <property type="entry name" value="DDE_Tnp_1"/>
    <property type="match status" value="1"/>
</dbReference>
<evidence type="ECO:0000259" key="1">
    <source>
        <dbReference type="Pfam" id="PF01609"/>
    </source>
</evidence>
<dbReference type="AlphaFoldDB" id="A0A563W0M6"/>
<accession>A0A563W0M6</accession>
<dbReference type="GO" id="GO:0003677">
    <property type="term" value="F:DNA binding"/>
    <property type="evidence" value="ECO:0007669"/>
    <property type="project" value="InterPro"/>
</dbReference>
<name>A0A563W0M6_9CYAN</name>
<keyword evidence="3" id="KW-1185">Reference proteome</keyword>
<dbReference type="EMBL" id="CAACVJ010000497">
    <property type="protein sequence ID" value="VEP17083.1"/>
    <property type="molecule type" value="Genomic_DNA"/>
</dbReference>
<dbReference type="GO" id="GO:0006313">
    <property type="term" value="P:DNA transposition"/>
    <property type="evidence" value="ECO:0007669"/>
    <property type="project" value="InterPro"/>
</dbReference>
<protein>
    <submittedName>
        <fullName evidence="2">Transposase</fullName>
    </submittedName>
</protein>
<dbReference type="PANTHER" id="PTHR34614">
    <property type="match status" value="1"/>
</dbReference>
<dbReference type="GO" id="GO:0004803">
    <property type="term" value="F:transposase activity"/>
    <property type="evidence" value="ECO:0007669"/>
    <property type="project" value="InterPro"/>
</dbReference>
<feature type="domain" description="Transposase IS4-like" evidence="1">
    <location>
        <begin position="7"/>
        <end position="279"/>
    </location>
</feature>
<evidence type="ECO:0000313" key="2">
    <source>
        <dbReference type="EMBL" id="VEP17083.1"/>
    </source>
</evidence>
<dbReference type="NCBIfam" id="NF033559">
    <property type="entry name" value="transpos_IS1634"/>
    <property type="match status" value="1"/>
</dbReference>
<dbReference type="InterPro" id="IPR002559">
    <property type="entry name" value="Transposase_11"/>
</dbReference>
<organism evidence="2 3">
    <name type="scientific">Hyella patelloides LEGE 07179</name>
    <dbReference type="NCBI Taxonomy" id="945734"/>
    <lineage>
        <taxon>Bacteria</taxon>
        <taxon>Bacillati</taxon>
        <taxon>Cyanobacteriota</taxon>
        <taxon>Cyanophyceae</taxon>
        <taxon>Pleurocapsales</taxon>
        <taxon>Hyellaceae</taxon>
        <taxon>Hyella</taxon>
    </lineage>
</organism>
<sequence length="360" mass="41014">MQFLINLIASGDGGVPLFLECGNGNDNDQAKFARLLSNFKKQVNFDSIFVADSALYTADNLLVIEHLKWITRVPLSIKAAQLYVREIPDSELIKTDIEGYKAVEKESNYGGIKQKWIIIESKARKEADLKQLAKKILKNEEKANVLLTSLSQRKSENRTEIKAVFECEQKKLKYHSLVLKDVSKTTDKKNKKKVYKATIVLEKKSDKIESEKKKAGRFILATNVLKNLSPSEILTAYKGQQSCERGFRFLKDPLFFADSVFLKYPSRVETLAMLMGLSLLIYSIGQRQLRANLKQNNTGVKNQLGSLTDRPTLRWIFQCFQGIHLVVLNGVKQIVNLTDSRSETLNYFSKHCQKYYILSG</sequence>
<dbReference type="InterPro" id="IPR047654">
    <property type="entry name" value="IS1634_transpos"/>
</dbReference>
<dbReference type="Proteomes" id="UP000320055">
    <property type="component" value="Unassembled WGS sequence"/>
</dbReference>
<reference evidence="2 3" key="1">
    <citation type="submission" date="2019-01" db="EMBL/GenBank/DDBJ databases">
        <authorList>
            <person name="Brito A."/>
        </authorList>
    </citation>
    <scope>NUCLEOTIDE SEQUENCE [LARGE SCALE GENOMIC DNA]</scope>
    <source>
        <strain evidence="2">1</strain>
    </source>
</reference>
<evidence type="ECO:0000313" key="3">
    <source>
        <dbReference type="Proteomes" id="UP000320055"/>
    </source>
</evidence>